<dbReference type="InterPro" id="IPR011990">
    <property type="entry name" value="TPR-like_helical_dom_sf"/>
</dbReference>
<keyword evidence="1" id="KW-0175">Coiled coil</keyword>
<dbReference type="InterPro" id="IPR057466">
    <property type="entry name" value="CFAP46_TPR"/>
</dbReference>
<dbReference type="PANTHER" id="PTHR15977">
    <property type="entry name" value="CILIA- AND FLAGELLA-ASSOCIATED PROTEIN 46"/>
    <property type="match status" value="1"/>
</dbReference>
<dbReference type="AlphaFoldDB" id="A0A8C4ZTJ3"/>
<dbReference type="GeneTree" id="ENSGT00570000079216"/>
<name>A0A8C4ZTJ3_GADMO</name>
<evidence type="ECO:0000313" key="3">
    <source>
        <dbReference type="Proteomes" id="UP000694546"/>
    </source>
</evidence>
<evidence type="ECO:0000313" key="2">
    <source>
        <dbReference type="Ensembl" id="ENSGMOP00000018829.2"/>
    </source>
</evidence>
<dbReference type="OMA" id="REDACRY"/>
<dbReference type="GO" id="GO:0060294">
    <property type="term" value="P:cilium movement involved in cell motility"/>
    <property type="evidence" value="ECO:0007669"/>
    <property type="project" value="InterPro"/>
</dbReference>
<dbReference type="Pfam" id="PF25439">
    <property type="entry name" value="TPR_CFAP46_N"/>
    <property type="match status" value="1"/>
</dbReference>
<evidence type="ECO:0000256" key="1">
    <source>
        <dbReference type="SAM" id="Coils"/>
    </source>
</evidence>
<keyword evidence="3" id="KW-1185">Reference proteome</keyword>
<proteinExistence type="predicted"/>
<dbReference type="InterPro" id="IPR039586">
    <property type="entry name" value="CFAP46"/>
</dbReference>
<organism evidence="2 3">
    <name type="scientific">Gadus morhua</name>
    <name type="common">Atlantic cod</name>
    <dbReference type="NCBI Taxonomy" id="8049"/>
    <lineage>
        <taxon>Eukaryota</taxon>
        <taxon>Metazoa</taxon>
        <taxon>Chordata</taxon>
        <taxon>Craniata</taxon>
        <taxon>Vertebrata</taxon>
        <taxon>Euteleostomi</taxon>
        <taxon>Actinopterygii</taxon>
        <taxon>Neopterygii</taxon>
        <taxon>Teleostei</taxon>
        <taxon>Neoteleostei</taxon>
        <taxon>Acanthomorphata</taxon>
        <taxon>Zeiogadaria</taxon>
        <taxon>Gadariae</taxon>
        <taxon>Gadiformes</taxon>
        <taxon>Gadoidei</taxon>
        <taxon>Gadidae</taxon>
        <taxon>Gadus</taxon>
    </lineage>
</organism>
<dbReference type="GO" id="GO:0035082">
    <property type="term" value="P:axoneme assembly"/>
    <property type="evidence" value="ECO:0007669"/>
    <property type="project" value="InterPro"/>
</dbReference>
<dbReference type="PANTHER" id="PTHR15977:SF15">
    <property type="entry name" value="CILIA- AND FLAGELLA-ASSOCIATED PROTEIN 46"/>
    <property type="match status" value="1"/>
</dbReference>
<accession>A0A8C4ZTJ3</accession>
<protein>
    <submittedName>
        <fullName evidence="2">Uncharacterized protein</fullName>
    </submittedName>
</protein>
<reference evidence="2" key="2">
    <citation type="submission" date="2025-09" db="UniProtKB">
        <authorList>
            <consortium name="Ensembl"/>
        </authorList>
    </citation>
    <scope>IDENTIFICATION</scope>
</reference>
<reference evidence="2" key="1">
    <citation type="submission" date="2025-08" db="UniProtKB">
        <authorList>
            <consortium name="Ensembl"/>
        </authorList>
    </citation>
    <scope>IDENTIFICATION</scope>
</reference>
<dbReference type="Proteomes" id="UP000694546">
    <property type="component" value="Chromosome 15"/>
</dbReference>
<sequence>MEPRQNFVTCAMAFQLGCMEISVACLKSYFEGNPATNQFLCRAYLCKGQLRSPATSGNAVKTANCALLYFQKAIEISKNNPRYHFLVFNTSLRFLQAMRPLLRPGLRGRLAPSLALLVSALEEVAEPDYSWRAELMIHLVECLVDAGRREDACRYSTVTSEFVASHAPHLYPEVLTLMMASQHVMLECFQCELNVLRKQEKMSVYSKAGIEARLKEIGKLDRLLRRVAAAGEADPRAVQAVCATQWSVCLPLLQRNLRKRVRAELQRVAQALEDINSMLLETRCEVHQELALLEEEEGRLEASLGHLERAVLLADGPRRERLLTTVHRLRLRATLYSAPSRPEDRAAMLLQQAKDKAPKDSIDIRSTLVQAGLLLAPDAFQIVLDADCTPESTTSILLPILPDQTPPRHLSAKAKHHSWSVQGVKGHLERLADDNNATERVNVWAVLVKAARGHEVWDVCRAACRFCLLYDDGRWTEKGQSPEQGSVQINASSRDVLLLLAEICFINAEVCALHR</sequence>
<dbReference type="Gene3D" id="1.25.40.10">
    <property type="entry name" value="Tetratricopeptide repeat domain"/>
    <property type="match status" value="1"/>
</dbReference>
<dbReference type="Ensembl" id="ENSGMOT00000019287.2">
    <property type="protein sequence ID" value="ENSGMOP00000018829.2"/>
    <property type="gene ID" value="ENSGMOG00000017488.2"/>
</dbReference>
<feature type="coiled-coil region" evidence="1">
    <location>
        <begin position="258"/>
        <end position="310"/>
    </location>
</feature>